<dbReference type="Proteomes" id="UP000321328">
    <property type="component" value="Unassembled WGS sequence"/>
</dbReference>
<keyword evidence="2" id="KW-0378">Hydrolase</keyword>
<dbReference type="RefSeq" id="WP_186814222.1">
    <property type="nucleotide sequence ID" value="NZ_AUII01000024.1"/>
</dbReference>
<dbReference type="SUPFAM" id="SSF51556">
    <property type="entry name" value="Metallo-dependent hydrolases"/>
    <property type="match status" value="1"/>
</dbReference>
<dbReference type="STRING" id="1123024.GCA_000423625_03959"/>
<protein>
    <submittedName>
        <fullName evidence="2">Amidohydrolase</fullName>
    </submittedName>
</protein>
<evidence type="ECO:0000313" key="2">
    <source>
        <dbReference type="EMBL" id="GEL19417.1"/>
    </source>
</evidence>
<keyword evidence="3" id="KW-1185">Reference proteome</keyword>
<dbReference type="PANTHER" id="PTHR43383:SF2">
    <property type="entry name" value="AMIDOHYDROLASE 2 FAMILY PROTEIN"/>
    <property type="match status" value="1"/>
</dbReference>
<proteinExistence type="predicted"/>
<dbReference type="InterPro" id="IPR032466">
    <property type="entry name" value="Metal_Hydrolase"/>
</dbReference>
<dbReference type="InterPro" id="IPR006680">
    <property type="entry name" value="Amidohydro-rel"/>
</dbReference>
<dbReference type="Pfam" id="PF04909">
    <property type="entry name" value="Amidohydro_2"/>
    <property type="match status" value="1"/>
</dbReference>
<dbReference type="EMBL" id="BJVI01000037">
    <property type="protein sequence ID" value="GEL19417.1"/>
    <property type="molecule type" value="Genomic_DNA"/>
</dbReference>
<evidence type="ECO:0000259" key="1">
    <source>
        <dbReference type="Pfam" id="PF04909"/>
    </source>
</evidence>
<accession>A0A511D431</accession>
<feature type="domain" description="Amidohydrolase-related" evidence="1">
    <location>
        <begin position="139"/>
        <end position="373"/>
    </location>
</feature>
<reference evidence="2 3" key="1">
    <citation type="submission" date="2019-07" db="EMBL/GenBank/DDBJ databases">
        <title>Whole genome shotgun sequence of Pseudonocardia asaccharolytica NBRC 16224.</title>
        <authorList>
            <person name="Hosoyama A."/>
            <person name="Uohara A."/>
            <person name="Ohji S."/>
            <person name="Ichikawa N."/>
        </authorList>
    </citation>
    <scope>NUCLEOTIDE SEQUENCE [LARGE SCALE GENOMIC DNA]</scope>
    <source>
        <strain evidence="2 3">NBRC 16224</strain>
    </source>
</reference>
<dbReference type="PANTHER" id="PTHR43383">
    <property type="entry name" value="NODULIN 6"/>
    <property type="match status" value="1"/>
</dbReference>
<sequence length="376" mass="39990">MSGGELATFIGSLALVDHHSHGVAAGPLDGPAFEALLSEGGAPAPGMSNFDTPLGLALRRWCAPALGLPPHAAPQDYLARRAELGAAEAAARLLRSTRTHEYLIDTGFRSDELLDPARFAAVSGARAHEVVRLEAVAETLAGASVRPAGFADAFEAALEEATVGAIGLKSIVAYRGGFDFPPDPPAPTEVRRAAESWLGSGARRLDHPVLLRHVLWSGIRRGLPLQLHVGYGDPDLVLHRTDPSRLTGFLKLTADSGVPVLLLHCYPYHRHAAYLAAVLPHVHLDLGLAIPHVGARAAALLAETLELAPFGKLLYSSDAYGLPELYLLGATLFRRALARVLGDWLDEDALARSDAEHIARSICRHNAERVYGLGPA</sequence>
<evidence type="ECO:0000313" key="3">
    <source>
        <dbReference type="Proteomes" id="UP000321328"/>
    </source>
</evidence>
<comment type="caution">
    <text evidence="2">The sequence shown here is derived from an EMBL/GenBank/DDBJ whole genome shotgun (WGS) entry which is preliminary data.</text>
</comment>
<dbReference type="GO" id="GO:0016787">
    <property type="term" value="F:hydrolase activity"/>
    <property type="evidence" value="ECO:0007669"/>
    <property type="project" value="UniProtKB-KW"/>
</dbReference>
<name>A0A511D431_9PSEU</name>
<dbReference type="AlphaFoldDB" id="A0A511D431"/>
<dbReference type="Gene3D" id="3.20.20.140">
    <property type="entry name" value="Metal-dependent hydrolases"/>
    <property type="match status" value="1"/>
</dbReference>
<organism evidence="2 3">
    <name type="scientific">Pseudonocardia asaccharolytica DSM 44247 = NBRC 16224</name>
    <dbReference type="NCBI Taxonomy" id="1123024"/>
    <lineage>
        <taxon>Bacteria</taxon>
        <taxon>Bacillati</taxon>
        <taxon>Actinomycetota</taxon>
        <taxon>Actinomycetes</taxon>
        <taxon>Pseudonocardiales</taxon>
        <taxon>Pseudonocardiaceae</taxon>
        <taxon>Pseudonocardia</taxon>
    </lineage>
</organism>
<gene>
    <name evidence="2" type="ORF">PA7_32540</name>
</gene>